<dbReference type="Proteomes" id="UP001239462">
    <property type="component" value="Unassembled WGS sequence"/>
</dbReference>
<gene>
    <name evidence="2" type="ORF">QTN89_13560</name>
</gene>
<organism evidence="2 3">
    <name type="scientific">Roseiconus lacunae</name>
    <dbReference type="NCBI Taxonomy" id="2605694"/>
    <lineage>
        <taxon>Bacteria</taxon>
        <taxon>Pseudomonadati</taxon>
        <taxon>Planctomycetota</taxon>
        <taxon>Planctomycetia</taxon>
        <taxon>Pirellulales</taxon>
        <taxon>Pirellulaceae</taxon>
        <taxon>Roseiconus</taxon>
    </lineage>
</organism>
<comment type="caution">
    <text evidence="2">The sequence shown here is derived from an EMBL/GenBank/DDBJ whole genome shotgun (WGS) entry which is preliminary data.</text>
</comment>
<keyword evidence="1" id="KW-0732">Signal</keyword>
<sequence length="723" mass="80567">MKNTSFLIASSLLAALFHFSMPNIAKGQSSLDVTLEGDGVVSAPTESIASLVMHNLADRPISGSLTYQLQRNSMFDIPAQPDPIFGFDHGVKGKSQVVVDGTALGNALMVGSSPYVSFRSNWGKHKDAVVTVKLDQKRRIKKLRWRSGDANWIWQVDVSARVNGEDFRPIAQLQNFDLHRKWGTNDFPINNEFDASELRFRFHRNGEFMNVVDLPSEIQIYDGIQNDTIVKPTVGPEMFRGELNFNIPASGKQDLSIAAPAKIPAGSYLLTWQVDGEIAQWAPLFVKPGPPPIKSTVRHLGINSSSVDLIPLMAECGFGSVRFENGKWQMSSDARGQYDFSGGVAPWHVNQDAIYRRYAKADMQVFPYVFQTPEWATSAPESVQKNRAGYPPKNRSDYREAIFQFVARFGSKHHPADVLKTKDQQSGLDLINAIELWNEPNLVGPSWAPFVGSIEEYFLLMREGVEGARAADPDLLVTSCGWAGVAAETVQQMSTYRYPDGKTPLDLVDVINVHLYSGRQEPEFAREDPNARHGIADENFPTLMQQVDELIRWRDELKPTAQIWVTETGNDVGGPIGLSERKQAAKLPRTILLLLARGVDKVFLYRESGSKASQHAGAGLVRDEGTLRPSWFTVATATRQLSGVTGKARRLPHPNPNVWLYQWSTATKTLTVAWALGEPVTIDLRELINLDQSRVIDAFGHPMKVERDIQLSEFPIYVTRPVN</sequence>
<accession>A0ABT7PJM2</accession>
<dbReference type="Gene3D" id="3.20.20.80">
    <property type="entry name" value="Glycosidases"/>
    <property type="match status" value="1"/>
</dbReference>
<keyword evidence="3" id="KW-1185">Reference proteome</keyword>
<evidence type="ECO:0000313" key="3">
    <source>
        <dbReference type="Proteomes" id="UP001239462"/>
    </source>
</evidence>
<feature type="chain" id="PRO_5045958859" description="Asl1-like glycosyl hydrolase catalytic domain-containing protein" evidence="1">
    <location>
        <begin position="26"/>
        <end position="723"/>
    </location>
</feature>
<dbReference type="RefSeq" id="WP_289164095.1">
    <property type="nucleotide sequence ID" value="NZ_JASZZN010000008.1"/>
</dbReference>
<reference evidence="2 3" key="1">
    <citation type="submission" date="2023-06" db="EMBL/GenBank/DDBJ databases">
        <title>Roseiconus lacunae JC819 isolated from Gulf of Mannar region, Tamil Nadu.</title>
        <authorList>
            <person name="Pk S."/>
            <person name="Ch S."/>
            <person name="Ch V.R."/>
        </authorList>
    </citation>
    <scope>NUCLEOTIDE SEQUENCE [LARGE SCALE GENOMIC DNA]</scope>
    <source>
        <strain evidence="2 3">JC819</strain>
    </source>
</reference>
<evidence type="ECO:0008006" key="4">
    <source>
        <dbReference type="Google" id="ProtNLM"/>
    </source>
</evidence>
<dbReference type="PANTHER" id="PTHR12631">
    <property type="entry name" value="ALPHA-L-IDURONIDASE"/>
    <property type="match status" value="1"/>
</dbReference>
<dbReference type="InterPro" id="IPR051923">
    <property type="entry name" value="Glycosyl_Hydrolase_39"/>
</dbReference>
<feature type="signal peptide" evidence="1">
    <location>
        <begin position="1"/>
        <end position="25"/>
    </location>
</feature>
<evidence type="ECO:0000256" key="1">
    <source>
        <dbReference type="SAM" id="SignalP"/>
    </source>
</evidence>
<proteinExistence type="predicted"/>
<dbReference type="SUPFAM" id="SSF51445">
    <property type="entry name" value="(Trans)glycosidases"/>
    <property type="match status" value="1"/>
</dbReference>
<name>A0ABT7PJM2_9BACT</name>
<evidence type="ECO:0000313" key="2">
    <source>
        <dbReference type="EMBL" id="MDM4016466.1"/>
    </source>
</evidence>
<dbReference type="PANTHER" id="PTHR12631:SF10">
    <property type="entry name" value="BETA-XYLOSIDASE-LIKE PROTEIN-RELATED"/>
    <property type="match status" value="1"/>
</dbReference>
<protein>
    <recommendedName>
        <fullName evidence="4">Asl1-like glycosyl hydrolase catalytic domain-containing protein</fullName>
    </recommendedName>
</protein>
<dbReference type="EMBL" id="JASZZN010000008">
    <property type="protein sequence ID" value="MDM4016466.1"/>
    <property type="molecule type" value="Genomic_DNA"/>
</dbReference>
<dbReference type="InterPro" id="IPR017853">
    <property type="entry name" value="GH"/>
</dbReference>